<dbReference type="GO" id="GO:0005783">
    <property type="term" value="C:endoplasmic reticulum"/>
    <property type="evidence" value="ECO:0007669"/>
    <property type="project" value="InterPro"/>
</dbReference>
<dbReference type="AlphaFoldDB" id="A0AAD9K8Z9"/>
<keyword evidence="1" id="KW-0812">Transmembrane</keyword>
<dbReference type="EMBL" id="JAODUP010000037">
    <property type="protein sequence ID" value="KAK2166655.1"/>
    <property type="molecule type" value="Genomic_DNA"/>
</dbReference>
<dbReference type="SUPFAM" id="SSF47933">
    <property type="entry name" value="ERP29 C domain-like"/>
    <property type="match status" value="1"/>
</dbReference>
<protein>
    <recommendedName>
        <fullName evidence="2">Endoplasmic reticulum resident protein 29 C-terminal domain-containing protein</fullName>
    </recommendedName>
</protein>
<name>A0AAD9K8Z9_9ANNE</name>
<evidence type="ECO:0000259" key="2">
    <source>
        <dbReference type="Pfam" id="PF07749"/>
    </source>
</evidence>
<accession>A0AAD9K8Z9</accession>
<dbReference type="Pfam" id="PF07749">
    <property type="entry name" value="ERp29"/>
    <property type="match status" value="1"/>
</dbReference>
<organism evidence="3 4">
    <name type="scientific">Paralvinella palmiformis</name>
    <dbReference type="NCBI Taxonomy" id="53620"/>
    <lineage>
        <taxon>Eukaryota</taxon>
        <taxon>Metazoa</taxon>
        <taxon>Spiralia</taxon>
        <taxon>Lophotrochozoa</taxon>
        <taxon>Annelida</taxon>
        <taxon>Polychaeta</taxon>
        <taxon>Sedentaria</taxon>
        <taxon>Canalipalpata</taxon>
        <taxon>Terebellida</taxon>
        <taxon>Terebelliformia</taxon>
        <taxon>Alvinellidae</taxon>
        <taxon>Paralvinella</taxon>
    </lineage>
</organism>
<proteinExistence type="predicted"/>
<dbReference type="InterPro" id="IPR036356">
    <property type="entry name" value="ERp29_C_sf"/>
</dbReference>
<sequence length="175" mass="19912">MGYIWLRLAVTWYICAISVCLYGTRHPDSKAQGRIPEIDNYLFEHGEEITRSLNLDKVKAGLEHIANGLGYKYNPVFSKYYLEVLNLITKNGVEMINKERDRLDVILTSTAVHEESIDGGAEFTYAMTRKNILESFLDAIADYLINGMHNFGPEFLQSGGILNDKANNDKIRNEM</sequence>
<reference evidence="3" key="1">
    <citation type="journal article" date="2023" name="Mol. Biol. Evol.">
        <title>Third-Generation Sequencing Reveals the Adaptive Role of the Epigenome in Three Deep-Sea Polychaetes.</title>
        <authorList>
            <person name="Perez M."/>
            <person name="Aroh O."/>
            <person name="Sun Y."/>
            <person name="Lan Y."/>
            <person name="Juniper S.K."/>
            <person name="Young C.R."/>
            <person name="Angers B."/>
            <person name="Qian P.Y."/>
        </authorList>
    </citation>
    <scope>NUCLEOTIDE SEQUENCE</scope>
    <source>
        <strain evidence="3">P08H-3</strain>
    </source>
</reference>
<comment type="caution">
    <text evidence="3">The sequence shown here is derived from an EMBL/GenBank/DDBJ whole genome shotgun (WGS) entry which is preliminary data.</text>
</comment>
<feature type="transmembrane region" description="Helical" evidence="1">
    <location>
        <begin position="6"/>
        <end position="24"/>
    </location>
</feature>
<feature type="domain" description="Endoplasmic reticulum resident protein 29 C-terminal" evidence="2">
    <location>
        <begin position="54"/>
        <end position="136"/>
    </location>
</feature>
<keyword evidence="1" id="KW-1133">Transmembrane helix</keyword>
<evidence type="ECO:0000256" key="1">
    <source>
        <dbReference type="SAM" id="Phobius"/>
    </source>
</evidence>
<dbReference type="InterPro" id="IPR011679">
    <property type="entry name" value="ERp29_C"/>
</dbReference>
<keyword evidence="4" id="KW-1185">Reference proteome</keyword>
<gene>
    <name evidence="3" type="ORF">LSH36_37g13078</name>
</gene>
<dbReference type="Proteomes" id="UP001208570">
    <property type="component" value="Unassembled WGS sequence"/>
</dbReference>
<keyword evidence="1" id="KW-0472">Membrane</keyword>
<evidence type="ECO:0000313" key="3">
    <source>
        <dbReference type="EMBL" id="KAK2166655.1"/>
    </source>
</evidence>
<dbReference type="Gene3D" id="1.20.1150.12">
    <property type="entry name" value="Endoplasmic reticulum resident protein 29, C-terminal domain"/>
    <property type="match status" value="1"/>
</dbReference>
<evidence type="ECO:0000313" key="4">
    <source>
        <dbReference type="Proteomes" id="UP001208570"/>
    </source>
</evidence>